<dbReference type="Pfam" id="PF00196">
    <property type="entry name" value="GerE"/>
    <property type="match status" value="1"/>
</dbReference>
<dbReference type="InterPro" id="IPR000792">
    <property type="entry name" value="Tscrpt_reg_LuxR_C"/>
</dbReference>
<keyword evidence="2" id="KW-0804">Transcription</keyword>
<protein>
    <submittedName>
        <fullName evidence="4">DNA-binding response regulator, NarL/FixJ family, contains REC and HTH domains</fullName>
    </submittedName>
</protein>
<organism evidence="4 5">
    <name type="scientific">Salisediminibacterium halotolerans</name>
    <dbReference type="NCBI Taxonomy" id="517425"/>
    <lineage>
        <taxon>Bacteria</taxon>
        <taxon>Bacillati</taxon>
        <taxon>Bacillota</taxon>
        <taxon>Bacilli</taxon>
        <taxon>Bacillales</taxon>
        <taxon>Bacillaceae</taxon>
        <taxon>Salisediminibacterium</taxon>
    </lineage>
</organism>
<dbReference type="EMBL" id="FOGV01000011">
    <property type="protein sequence ID" value="SES01212.1"/>
    <property type="molecule type" value="Genomic_DNA"/>
</dbReference>
<proteinExistence type="predicted"/>
<keyword evidence="5" id="KW-1185">Reference proteome</keyword>
<evidence type="ECO:0000259" key="3">
    <source>
        <dbReference type="SMART" id="SM00421"/>
    </source>
</evidence>
<dbReference type="GO" id="GO:0003677">
    <property type="term" value="F:DNA binding"/>
    <property type="evidence" value="ECO:0007669"/>
    <property type="project" value="UniProtKB-KW"/>
</dbReference>
<dbReference type="RefSeq" id="WP_093072855.1">
    <property type="nucleotide sequence ID" value="NZ_FOGV01000011.1"/>
</dbReference>
<accession>A0A1H9TVY2</accession>
<gene>
    <name evidence="4" type="ORF">SAMN05444126_11156</name>
</gene>
<dbReference type="STRING" id="1464123.SAMN05444126_11156"/>
<dbReference type="Gene3D" id="3.40.50.2300">
    <property type="match status" value="1"/>
</dbReference>
<evidence type="ECO:0000313" key="4">
    <source>
        <dbReference type="EMBL" id="SES01212.1"/>
    </source>
</evidence>
<reference evidence="5" key="1">
    <citation type="submission" date="2016-10" db="EMBL/GenBank/DDBJ databases">
        <authorList>
            <person name="de Groot N.N."/>
        </authorList>
    </citation>
    <scope>NUCLEOTIDE SEQUENCE [LARGE SCALE GENOMIC DNA]</scope>
    <source>
        <strain evidence="5">10nlg</strain>
    </source>
</reference>
<dbReference type="Proteomes" id="UP000199318">
    <property type="component" value="Unassembled WGS sequence"/>
</dbReference>
<comment type="caution">
    <text evidence="4">The sequence shown here is derived from an EMBL/GenBank/DDBJ whole genome shotgun (WGS) entry which is preliminary data.</text>
</comment>
<keyword evidence="1" id="KW-0805">Transcription regulation</keyword>
<evidence type="ECO:0000256" key="1">
    <source>
        <dbReference type="ARBA" id="ARBA00023015"/>
    </source>
</evidence>
<dbReference type="SUPFAM" id="SSF46894">
    <property type="entry name" value="C-terminal effector domain of the bipartite response regulators"/>
    <property type="match status" value="1"/>
</dbReference>
<keyword evidence="4" id="KW-0238">DNA-binding</keyword>
<evidence type="ECO:0000313" key="5">
    <source>
        <dbReference type="Proteomes" id="UP000199318"/>
    </source>
</evidence>
<feature type="domain" description="HTH luxR-type" evidence="3">
    <location>
        <begin position="150"/>
        <end position="207"/>
    </location>
</feature>
<dbReference type="SMART" id="SM00421">
    <property type="entry name" value="HTH_LUXR"/>
    <property type="match status" value="1"/>
</dbReference>
<evidence type="ECO:0000256" key="2">
    <source>
        <dbReference type="ARBA" id="ARBA00023163"/>
    </source>
</evidence>
<name>A0A1H9TVY2_9BACI</name>
<dbReference type="GO" id="GO:0006355">
    <property type="term" value="P:regulation of DNA-templated transcription"/>
    <property type="evidence" value="ECO:0007669"/>
    <property type="project" value="InterPro"/>
</dbReference>
<dbReference type="AlphaFoldDB" id="A0A1H9TVY2"/>
<dbReference type="InterPro" id="IPR016032">
    <property type="entry name" value="Sig_transdc_resp-reg_C-effctor"/>
</dbReference>
<sequence length="217" mass="25014">MAEQTSERHAVIVAKDHTEFETCRDVQCEPWQIDIRSGISKDDAWDIVFYVYDPVDGDAFLKDFSSVFPIIIVTKGEVTDEILHLAEQEIRGLIRSSYLIEKGADILRDMDITPFVVEPEANYTVARHVSDRQVQLRKISRFEVIEEKLPKTVTKDEMKTLEELVNGNDTDAIAKNRHYSKSTINSQISSLIKKFQLEDRTQLVVEMIRAGYVRSYK</sequence>